<gene>
    <name evidence="1" type="ORF">PVE_R2G0550</name>
</gene>
<proteinExistence type="predicted"/>
<organism evidence="1 2">
    <name type="scientific">Pseudomonas veronii 1YdBTEX2</name>
    <dbReference type="NCBI Taxonomy" id="1295141"/>
    <lineage>
        <taxon>Bacteria</taxon>
        <taxon>Pseudomonadati</taxon>
        <taxon>Pseudomonadota</taxon>
        <taxon>Gammaproteobacteria</taxon>
        <taxon>Pseudomonadales</taxon>
        <taxon>Pseudomonadaceae</taxon>
        <taxon>Pseudomonas</taxon>
    </lineage>
</organism>
<reference evidence="2" key="1">
    <citation type="submission" date="2016-07" db="EMBL/GenBank/DDBJ databases">
        <authorList>
            <person name="Florea S."/>
            <person name="Webb J.S."/>
            <person name="Jaromczyk J."/>
            <person name="Schardl C.L."/>
        </authorList>
    </citation>
    <scope>NUCLEOTIDE SEQUENCE [LARGE SCALE GENOMIC DNA]</scope>
    <source>
        <strain evidence="2">1YdBTEX2</strain>
    </source>
</reference>
<dbReference type="EMBL" id="LT599584">
    <property type="protein sequence ID" value="SBW84576.1"/>
    <property type="molecule type" value="Genomic_DNA"/>
</dbReference>
<name>A0A1D3K8C0_PSEVE</name>
<protein>
    <submittedName>
        <fullName evidence="1">Uncharacterized protein</fullName>
    </submittedName>
</protein>
<evidence type="ECO:0000313" key="1">
    <source>
        <dbReference type="EMBL" id="SBW84576.1"/>
    </source>
</evidence>
<dbReference type="AlphaFoldDB" id="A0A1D3K8C0"/>
<sequence length="57" mass="6961">MKRHFCSRACQPHKTTRHIDHRYRQPYDWALCPFKMLSWGQEDDQRVNTVRACSVLR</sequence>
<dbReference type="Proteomes" id="UP000245431">
    <property type="component" value="Chromosome PVE_r2"/>
</dbReference>
<evidence type="ECO:0000313" key="2">
    <source>
        <dbReference type="Proteomes" id="UP000245431"/>
    </source>
</evidence>
<accession>A0A1D3K8C0</accession>